<evidence type="ECO:0000313" key="3">
    <source>
        <dbReference type="WBParaSite" id="jg19462"/>
    </source>
</evidence>
<protein>
    <submittedName>
        <fullName evidence="3">Uncharacterized protein</fullName>
    </submittedName>
</protein>
<evidence type="ECO:0000313" key="2">
    <source>
        <dbReference type="Proteomes" id="UP000887574"/>
    </source>
</evidence>
<name>A0A915DI01_9BILA</name>
<dbReference type="AlphaFoldDB" id="A0A915DI01"/>
<dbReference type="Proteomes" id="UP000887574">
    <property type="component" value="Unplaced"/>
</dbReference>
<feature type="region of interest" description="Disordered" evidence="1">
    <location>
        <begin position="1"/>
        <end position="31"/>
    </location>
</feature>
<sequence>MIGKSTVGDEREVPPVNSNSERHPTGMISNWHDPTGMSAIWHDPTGMSANWHDPTGMSANCMTRLA</sequence>
<reference evidence="3" key="1">
    <citation type="submission" date="2022-11" db="UniProtKB">
        <authorList>
            <consortium name="WormBaseParasite"/>
        </authorList>
    </citation>
    <scope>IDENTIFICATION</scope>
</reference>
<proteinExistence type="predicted"/>
<dbReference type="WBParaSite" id="jg19462">
    <property type="protein sequence ID" value="jg19462"/>
    <property type="gene ID" value="jg19462"/>
</dbReference>
<accession>A0A915DI01</accession>
<evidence type="ECO:0000256" key="1">
    <source>
        <dbReference type="SAM" id="MobiDB-lite"/>
    </source>
</evidence>
<keyword evidence="2" id="KW-1185">Reference proteome</keyword>
<organism evidence="2 3">
    <name type="scientific">Ditylenchus dipsaci</name>
    <dbReference type="NCBI Taxonomy" id="166011"/>
    <lineage>
        <taxon>Eukaryota</taxon>
        <taxon>Metazoa</taxon>
        <taxon>Ecdysozoa</taxon>
        <taxon>Nematoda</taxon>
        <taxon>Chromadorea</taxon>
        <taxon>Rhabditida</taxon>
        <taxon>Tylenchina</taxon>
        <taxon>Tylenchomorpha</taxon>
        <taxon>Sphaerularioidea</taxon>
        <taxon>Anguinidae</taxon>
        <taxon>Anguininae</taxon>
        <taxon>Ditylenchus</taxon>
    </lineage>
</organism>